<name>A0ABU1YRS6_ROSSA</name>
<dbReference type="Gene3D" id="2.120.10.30">
    <property type="entry name" value="TolB, C-terminal domain"/>
    <property type="match status" value="1"/>
</dbReference>
<keyword evidence="2" id="KW-1185">Reference proteome</keyword>
<dbReference type="InterPro" id="IPR011042">
    <property type="entry name" value="6-blade_b-propeller_TolB-like"/>
</dbReference>
<gene>
    <name evidence="1" type="ORF">J2X20_003608</name>
</gene>
<comment type="caution">
    <text evidence="1">The sequence shown here is derived from an EMBL/GenBank/DDBJ whole genome shotgun (WGS) entry which is preliminary data.</text>
</comment>
<accession>A0ABU1YRS6</accession>
<dbReference type="EMBL" id="JAVDXU010000002">
    <property type="protein sequence ID" value="MDR7270950.1"/>
    <property type="molecule type" value="Genomic_DNA"/>
</dbReference>
<dbReference type="SUPFAM" id="SSF69304">
    <property type="entry name" value="Tricorn protease N-terminal domain"/>
    <property type="match status" value="1"/>
</dbReference>
<protein>
    <recommendedName>
        <fullName evidence="3">Dipeptidylpeptidase IV N-terminal domain-containing protein</fullName>
    </recommendedName>
</protein>
<dbReference type="RefSeq" id="WP_310267344.1">
    <property type="nucleotide sequence ID" value="NZ_JAVDXU010000002.1"/>
</dbReference>
<evidence type="ECO:0000313" key="2">
    <source>
        <dbReference type="Proteomes" id="UP001180453"/>
    </source>
</evidence>
<evidence type="ECO:0008006" key="3">
    <source>
        <dbReference type="Google" id="ProtNLM"/>
    </source>
</evidence>
<organism evidence="1 2">
    <name type="scientific">Roseateles saccharophilus</name>
    <name type="common">Pseudomonas saccharophila</name>
    <dbReference type="NCBI Taxonomy" id="304"/>
    <lineage>
        <taxon>Bacteria</taxon>
        <taxon>Pseudomonadati</taxon>
        <taxon>Pseudomonadota</taxon>
        <taxon>Betaproteobacteria</taxon>
        <taxon>Burkholderiales</taxon>
        <taxon>Sphaerotilaceae</taxon>
        <taxon>Roseateles</taxon>
    </lineage>
</organism>
<reference evidence="1 2" key="1">
    <citation type="submission" date="2023-07" db="EMBL/GenBank/DDBJ databases">
        <title>Sorghum-associated microbial communities from plants grown in Nebraska, USA.</title>
        <authorList>
            <person name="Schachtman D."/>
        </authorList>
    </citation>
    <scope>NUCLEOTIDE SEQUENCE [LARGE SCALE GENOMIC DNA]</scope>
    <source>
        <strain evidence="1 2">BE314</strain>
    </source>
</reference>
<sequence>MTALTVAHAGLSGSVWHSYRDLNNPQGTFATHPDTGQTRRITPEESGVPWPDGSLYLVRDYSSQGSTGDETHLVVRRSGDQAKLFDQVVDGYLGERARPSPLGRPQILVDWGETIFAERGPVVYDLQLRRLLYVTRPSKTPDALSWMPDGSLLRVQPSGEISRVVLGGAEQRIASVRWPEARLPQALHVSPDGRRALVQLAALRDTGSVSGVDLWMMNIDGSGLRRFTKNDLVAHAFWSPDGRHVAFVKDTGVSCSDFSCRGSCTLWHAEATASDVVAVKASGDAQRFPLRRPDGSMTTVGCSAITWTR</sequence>
<evidence type="ECO:0000313" key="1">
    <source>
        <dbReference type="EMBL" id="MDR7270950.1"/>
    </source>
</evidence>
<proteinExistence type="predicted"/>
<dbReference type="Proteomes" id="UP001180453">
    <property type="component" value="Unassembled WGS sequence"/>
</dbReference>